<dbReference type="Pfam" id="PF07196">
    <property type="entry name" value="Flagellin_IN"/>
    <property type="match status" value="1"/>
</dbReference>
<dbReference type="Pfam" id="PF00669">
    <property type="entry name" value="Flagellin_N"/>
    <property type="match status" value="1"/>
</dbReference>
<comment type="subcellular location">
    <subcellularLocation>
        <location evidence="1">Bacterial flagellum</location>
    </subcellularLocation>
    <subcellularLocation>
        <location evidence="2">Secreted</location>
    </subcellularLocation>
</comment>
<reference evidence="7" key="1">
    <citation type="journal article" date="2019" name="Int. J. Syst. Evol. Microbiol.">
        <title>The Global Catalogue of Microorganisms (GCM) 10K type strain sequencing project: providing services to taxonomists for standard genome sequencing and annotation.</title>
        <authorList>
            <consortium name="The Broad Institute Genomics Platform"/>
            <consortium name="The Broad Institute Genome Sequencing Center for Infectious Disease"/>
            <person name="Wu L."/>
            <person name="Ma J."/>
        </authorList>
    </citation>
    <scope>NUCLEOTIDE SEQUENCE [LARGE SCALE GENOMIC DNA]</scope>
    <source>
        <strain evidence="7">CGMCC 1.12478</strain>
    </source>
</reference>
<comment type="similarity">
    <text evidence="3">Belongs to the bacterial flagellin family.</text>
</comment>
<dbReference type="NCBIfam" id="TIGR02550">
    <property type="entry name" value="flagell_flgL"/>
    <property type="match status" value="1"/>
</dbReference>
<dbReference type="InterPro" id="IPR010810">
    <property type="entry name" value="Flagellin_hook_IN_motif"/>
</dbReference>
<dbReference type="Gene3D" id="3.30.70.2120">
    <property type="match status" value="1"/>
</dbReference>
<feature type="domain" description="Flagellin N-terminal" evidence="5">
    <location>
        <begin position="13"/>
        <end position="141"/>
    </location>
</feature>
<evidence type="ECO:0000256" key="2">
    <source>
        <dbReference type="ARBA" id="ARBA00004613"/>
    </source>
</evidence>
<dbReference type="Proteomes" id="UP000645462">
    <property type="component" value="Unassembled WGS sequence"/>
</dbReference>
<dbReference type="SUPFAM" id="SSF64518">
    <property type="entry name" value="Phase 1 flagellin"/>
    <property type="match status" value="1"/>
</dbReference>
<keyword evidence="6" id="KW-0969">Cilium</keyword>
<dbReference type="InterPro" id="IPR001492">
    <property type="entry name" value="Flagellin"/>
</dbReference>
<evidence type="ECO:0000313" key="7">
    <source>
        <dbReference type="Proteomes" id="UP000645462"/>
    </source>
</evidence>
<evidence type="ECO:0000259" key="5">
    <source>
        <dbReference type="Pfam" id="PF00669"/>
    </source>
</evidence>
<evidence type="ECO:0000256" key="1">
    <source>
        <dbReference type="ARBA" id="ARBA00004365"/>
    </source>
</evidence>
<keyword evidence="7" id="KW-1185">Reference proteome</keyword>
<dbReference type="PANTHER" id="PTHR42792">
    <property type="entry name" value="FLAGELLIN"/>
    <property type="match status" value="1"/>
</dbReference>
<evidence type="ECO:0000256" key="3">
    <source>
        <dbReference type="ARBA" id="ARBA00005709"/>
    </source>
</evidence>
<dbReference type="PANTHER" id="PTHR42792:SF1">
    <property type="entry name" value="FLAGELLAR HOOK-ASSOCIATED PROTEIN 3"/>
    <property type="match status" value="1"/>
</dbReference>
<comment type="caution">
    <text evidence="6">The sequence shown here is derived from an EMBL/GenBank/DDBJ whole genome shotgun (WGS) entry which is preliminary data.</text>
</comment>
<sequence>MTLSTPLFHALNTRSLSEITDRIAGLQGEISSGKNDSRASADPVRALRLSAVNEQKDALDRFSTNVERVGSRLDQADIVLKEATNVQRRIRDLALRATSDTMALDERKSIGIEVTQLRQSLLGLANARDETGQALFGGFQTRADPFVEGPEGVSYRGDGGQIRLQVSESFSLAAGISGADVFGGEAGTTVFDAIDDFLSALGGDGSFPSDRVTSKGTMLVQPTLTRDPGSWSMTLAGPAGEVALGFDAAAGSVSGAVDAINAQTARTGVSALRDPDTGGLVLSANGEIAISGVTASSVRSGPVMQVTPENGQPRAVMSADQTRSAVIGRLQAASDTLIDQRTRVGALSANASAQAEVIDTRKVMMAEATAQLEDLDLAAALTKLQQSLLSRDATQQSYVKITQKSLFDYLR</sequence>
<gene>
    <name evidence="6" type="primary">flgL</name>
    <name evidence="6" type="ORF">GCM10011363_44020</name>
</gene>
<dbReference type="RefSeq" id="WP_188484261.1">
    <property type="nucleotide sequence ID" value="NZ_BMFC01000023.1"/>
</dbReference>
<accession>A0ABQ1LC61</accession>
<dbReference type="Gene3D" id="1.20.1330.10">
    <property type="entry name" value="f41 fragment of flagellin, N-terminal domain"/>
    <property type="match status" value="1"/>
</dbReference>
<protein>
    <submittedName>
        <fullName evidence="6">Flagellar hook-associated protein 3</fullName>
    </submittedName>
</protein>
<evidence type="ECO:0000313" key="6">
    <source>
        <dbReference type="EMBL" id="GGC22663.1"/>
    </source>
</evidence>
<dbReference type="InterPro" id="IPR013384">
    <property type="entry name" value="Flagell_FlgL"/>
</dbReference>
<evidence type="ECO:0000256" key="4">
    <source>
        <dbReference type="ARBA" id="ARBA00023143"/>
    </source>
</evidence>
<proteinExistence type="inferred from homology"/>
<organism evidence="6 7">
    <name type="scientific">Marivita lacus</name>
    <dbReference type="NCBI Taxonomy" id="1323742"/>
    <lineage>
        <taxon>Bacteria</taxon>
        <taxon>Pseudomonadati</taxon>
        <taxon>Pseudomonadota</taxon>
        <taxon>Alphaproteobacteria</taxon>
        <taxon>Rhodobacterales</taxon>
        <taxon>Roseobacteraceae</taxon>
        <taxon>Marivita</taxon>
    </lineage>
</organism>
<keyword evidence="6" id="KW-0966">Cell projection</keyword>
<dbReference type="InterPro" id="IPR001029">
    <property type="entry name" value="Flagellin_N"/>
</dbReference>
<dbReference type="EMBL" id="BMFC01000023">
    <property type="protein sequence ID" value="GGC22663.1"/>
    <property type="molecule type" value="Genomic_DNA"/>
</dbReference>
<name>A0ABQ1LC61_9RHOB</name>
<keyword evidence="6" id="KW-0282">Flagellum</keyword>
<keyword evidence="4" id="KW-0975">Bacterial flagellum</keyword>